<name>A0ABP5Q775_9ACTN</name>
<proteinExistence type="predicted"/>
<sequence length="383" mass="40755">MDDQLDQQPTIMAREESVPLEAERVRMTVAEPRIGVAETPEFQPRIGVAEEPFVQATPRVGLAEPTEVTPRVGMVEPTEVTPLQRADALQPTEAFQRADALQPTEAFQRADALQPTEARRVVDAQPTEAFQRADALQPTEAFQRADALQPTEAFQRADALQPTEAFQRADALQPTETRRMVDAQPLNLTAAQPVELGRLRDSASPLQPLRGRTAAVAANPVSASQPAGGGGGGGASAGSGFRVDPAQYQAAVSPLLAAADQISQLVTSLTGFLSSMEANKPWGNDESGKQFAEGDKGYLKYTADTQKSLKGLPDGLHFVADGLKAMAQGYQNAEDSAISDLNRDDDQLQAGPAIPQSPNIPGSPTLPIPPRATLGDIARGKNR</sequence>
<gene>
    <name evidence="2" type="ORF">GCM10010430_04140</name>
</gene>
<accession>A0ABP5Q775</accession>
<evidence type="ECO:0000313" key="2">
    <source>
        <dbReference type="EMBL" id="GAA2227780.1"/>
    </source>
</evidence>
<evidence type="ECO:0008006" key="4">
    <source>
        <dbReference type="Google" id="ProtNLM"/>
    </source>
</evidence>
<dbReference type="Proteomes" id="UP001500305">
    <property type="component" value="Unassembled WGS sequence"/>
</dbReference>
<reference evidence="3" key="1">
    <citation type="journal article" date="2019" name="Int. J. Syst. Evol. Microbiol.">
        <title>The Global Catalogue of Microorganisms (GCM) 10K type strain sequencing project: providing services to taxonomists for standard genome sequencing and annotation.</title>
        <authorList>
            <consortium name="The Broad Institute Genomics Platform"/>
            <consortium name="The Broad Institute Genome Sequencing Center for Infectious Disease"/>
            <person name="Wu L."/>
            <person name="Ma J."/>
        </authorList>
    </citation>
    <scope>NUCLEOTIDE SEQUENCE [LARGE SCALE GENOMIC DNA]</scope>
    <source>
        <strain evidence="3">JCM 7356</strain>
    </source>
</reference>
<organism evidence="2 3">
    <name type="scientific">Kitasatospora cystarginea</name>
    <dbReference type="NCBI Taxonomy" id="58350"/>
    <lineage>
        <taxon>Bacteria</taxon>
        <taxon>Bacillati</taxon>
        <taxon>Actinomycetota</taxon>
        <taxon>Actinomycetes</taxon>
        <taxon>Kitasatosporales</taxon>
        <taxon>Streptomycetaceae</taxon>
        <taxon>Kitasatospora</taxon>
    </lineage>
</organism>
<dbReference type="Gene3D" id="1.10.287.1060">
    <property type="entry name" value="ESAT-6-like"/>
    <property type="match status" value="1"/>
</dbReference>
<evidence type="ECO:0000313" key="3">
    <source>
        <dbReference type="Proteomes" id="UP001500305"/>
    </source>
</evidence>
<feature type="region of interest" description="Disordered" evidence="1">
    <location>
        <begin position="336"/>
        <end position="383"/>
    </location>
</feature>
<keyword evidence="3" id="KW-1185">Reference proteome</keyword>
<evidence type="ECO:0000256" key="1">
    <source>
        <dbReference type="SAM" id="MobiDB-lite"/>
    </source>
</evidence>
<protein>
    <recommendedName>
        <fullName evidence="4">WXG100 family type VII secretion target</fullName>
    </recommendedName>
</protein>
<comment type="caution">
    <text evidence="2">The sequence shown here is derived from an EMBL/GenBank/DDBJ whole genome shotgun (WGS) entry which is preliminary data.</text>
</comment>
<dbReference type="RefSeq" id="WP_344634427.1">
    <property type="nucleotide sequence ID" value="NZ_BAAATR010000002.1"/>
</dbReference>
<dbReference type="EMBL" id="BAAATR010000002">
    <property type="protein sequence ID" value="GAA2227780.1"/>
    <property type="molecule type" value="Genomic_DNA"/>
</dbReference>